<organism evidence="4">
    <name type="scientific">Capitella teleta</name>
    <name type="common">Polychaete worm</name>
    <dbReference type="NCBI Taxonomy" id="283909"/>
    <lineage>
        <taxon>Eukaryota</taxon>
        <taxon>Metazoa</taxon>
        <taxon>Spiralia</taxon>
        <taxon>Lophotrochozoa</taxon>
        <taxon>Annelida</taxon>
        <taxon>Polychaeta</taxon>
        <taxon>Sedentaria</taxon>
        <taxon>Scolecida</taxon>
        <taxon>Capitellidae</taxon>
        <taxon>Capitella</taxon>
    </lineage>
</organism>
<dbReference type="Proteomes" id="UP000014760">
    <property type="component" value="Unassembled WGS sequence"/>
</dbReference>
<dbReference type="EnsemblMetazoa" id="CapteT194317">
    <property type="protein sequence ID" value="CapteP194317"/>
    <property type="gene ID" value="CapteG194317"/>
</dbReference>
<name>R7U831_CAPTE</name>
<accession>R7U831</accession>
<keyword evidence="6" id="KW-1185">Reference proteome</keyword>
<dbReference type="OrthoDB" id="6287021at2759"/>
<dbReference type="SUPFAM" id="SSF52058">
    <property type="entry name" value="L domain-like"/>
    <property type="match status" value="1"/>
</dbReference>
<dbReference type="InterPro" id="IPR032675">
    <property type="entry name" value="LRR_dom_sf"/>
</dbReference>
<evidence type="ECO:0000313" key="4">
    <source>
        <dbReference type="EMBL" id="ELU02525.1"/>
    </source>
</evidence>
<reference evidence="5" key="3">
    <citation type="submission" date="2015-06" db="UniProtKB">
        <authorList>
            <consortium name="EnsemblMetazoa"/>
        </authorList>
    </citation>
    <scope>IDENTIFICATION</scope>
</reference>
<keyword evidence="3" id="KW-0732">Signal</keyword>
<evidence type="ECO:0000313" key="5">
    <source>
        <dbReference type="EnsemblMetazoa" id="CapteP194317"/>
    </source>
</evidence>
<evidence type="ECO:0000256" key="1">
    <source>
        <dbReference type="ARBA" id="ARBA00022614"/>
    </source>
</evidence>
<dbReference type="OMA" id="MVESLAY"/>
<dbReference type="Pfam" id="PF13855">
    <property type="entry name" value="LRR_8"/>
    <property type="match status" value="2"/>
</dbReference>
<proteinExistence type="predicted"/>
<keyword evidence="1" id="KW-0433">Leucine-rich repeat</keyword>
<dbReference type="PANTHER" id="PTHR45712:SF22">
    <property type="entry name" value="INSULIN-LIKE GROWTH FACTOR-BINDING PROTEIN COMPLEX ACID LABILE SUBUNIT"/>
    <property type="match status" value="1"/>
</dbReference>
<dbReference type="EMBL" id="KB303969">
    <property type="protein sequence ID" value="ELU02525.1"/>
    <property type="molecule type" value="Genomic_DNA"/>
</dbReference>
<dbReference type="Gene3D" id="3.80.10.10">
    <property type="entry name" value="Ribonuclease Inhibitor"/>
    <property type="match status" value="2"/>
</dbReference>
<keyword evidence="2" id="KW-0677">Repeat</keyword>
<dbReference type="HOGENOM" id="CLU_645986_0_0_1"/>
<dbReference type="PANTHER" id="PTHR45712">
    <property type="entry name" value="AGAP008170-PA"/>
    <property type="match status" value="1"/>
</dbReference>
<dbReference type="InterPro" id="IPR050333">
    <property type="entry name" value="SLRP"/>
</dbReference>
<sequence>MELLIWVLLFSSPWQPSHCLDLSYNNLAFVPPNIPRNETDINLSHNLITTIGAGNFSGFNDLKKIDMRTNSLTSIDTKAFINSTIKEICLDDNKFEEFPYFEQRTLNNLQASFNDIMNFDLFWFLTNNPYVTNLEIRENRLQSVHVNQSYESASLVDSIKSQAILVYLHMGGNQINYLEPGIFNGFKKLTYLILSNNLLNISIGCDYINDTNISSYTLSENQITSIPDLHCVAQTLRELILRDNRISVLSSTSIEQLPYLEDLDLSRNVYHLPAWTQSSSLSLKLSGNPLKCDCRWEWLFSPSEAWREIRERMVPAEEVACLGGPHFLSLMPWANLTQSEICPRNDNLKRLSS</sequence>
<reference evidence="6" key="1">
    <citation type="submission" date="2012-12" db="EMBL/GenBank/DDBJ databases">
        <authorList>
            <person name="Hellsten U."/>
            <person name="Grimwood J."/>
            <person name="Chapman J.A."/>
            <person name="Shapiro H."/>
            <person name="Aerts A."/>
            <person name="Otillar R.P."/>
            <person name="Terry A.Y."/>
            <person name="Boore J.L."/>
            <person name="Simakov O."/>
            <person name="Marletaz F."/>
            <person name="Cho S.-J."/>
            <person name="Edsinger-Gonzales E."/>
            <person name="Havlak P."/>
            <person name="Kuo D.-H."/>
            <person name="Larsson T."/>
            <person name="Lv J."/>
            <person name="Arendt D."/>
            <person name="Savage R."/>
            <person name="Osoegawa K."/>
            <person name="de Jong P."/>
            <person name="Lindberg D.R."/>
            <person name="Seaver E.C."/>
            <person name="Weisblat D.A."/>
            <person name="Putnam N.H."/>
            <person name="Grigoriev I.V."/>
            <person name="Rokhsar D.S."/>
        </authorList>
    </citation>
    <scope>NUCLEOTIDE SEQUENCE</scope>
    <source>
        <strain evidence="6">I ESC-2004</strain>
    </source>
</reference>
<dbReference type="EMBL" id="AMQN01008798">
    <property type="status" value="NOT_ANNOTATED_CDS"/>
    <property type="molecule type" value="Genomic_DNA"/>
</dbReference>
<protein>
    <recommendedName>
        <fullName evidence="7">LRRCT domain-containing protein</fullName>
    </recommendedName>
</protein>
<dbReference type="InterPro" id="IPR001611">
    <property type="entry name" value="Leu-rich_rpt"/>
</dbReference>
<evidence type="ECO:0008006" key="7">
    <source>
        <dbReference type="Google" id="ProtNLM"/>
    </source>
</evidence>
<feature type="chain" id="PRO_5008787728" description="LRRCT domain-containing protein" evidence="3">
    <location>
        <begin position="20"/>
        <end position="353"/>
    </location>
</feature>
<reference evidence="4 6" key="2">
    <citation type="journal article" date="2013" name="Nature">
        <title>Insights into bilaterian evolution from three spiralian genomes.</title>
        <authorList>
            <person name="Simakov O."/>
            <person name="Marletaz F."/>
            <person name="Cho S.J."/>
            <person name="Edsinger-Gonzales E."/>
            <person name="Havlak P."/>
            <person name="Hellsten U."/>
            <person name="Kuo D.H."/>
            <person name="Larsson T."/>
            <person name="Lv J."/>
            <person name="Arendt D."/>
            <person name="Savage R."/>
            <person name="Osoegawa K."/>
            <person name="de Jong P."/>
            <person name="Grimwood J."/>
            <person name="Chapman J.A."/>
            <person name="Shapiro H."/>
            <person name="Aerts A."/>
            <person name="Otillar R.P."/>
            <person name="Terry A.Y."/>
            <person name="Boore J.L."/>
            <person name="Grigoriev I.V."/>
            <person name="Lindberg D.R."/>
            <person name="Seaver E.C."/>
            <person name="Weisblat D.A."/>
            <person name="Putnam N.H."/>
            <person name="Rokhsar D.S."/>
        </authorList>
    </citation>
    <scope>NUCLEOTIDE SEQUENCE</scope>
    <source>
        <strain evidence="4 6">I ESC-2004</strain>
    </source>
</reference>
<gene>
    <name evidence="4" type="ORF">CAPTEDRAFT_194317</name>
</gene>
<evidence type="ECO:0000256" key="3">
    <source>
        <dbReference type="SAM" id="SignalP"/>
    </source>
</evidence>
<feature type="signal peptide" evidence="3">
    <location>
        <begin position="1"/>
        <end position="19"/>
    </location>
</feature>
<dbReference type="AlphaFoldDB" id="R7U831"/>
<dbReference type="GO" id="GO:0005615">
    <property type="term" value="C:extracellular space"/>
    <property type="evidence" value="ECO:0007669"/>
    <property type="project" value="TreeGrafter"/>
</dbReference>
<evidence type="ECO:0000256" key="2">
    <source>
        <dbReference type="ARBA" id="ARBA00022737"/>
    </source>
</evidence>
<dbReference type="STRING" id="283909.R7U831"/>
<evidence type="ECO:0000313" key="6">
    <source>
        <dbReference type="Proteomes" id="UP000014760"/>
    </source>
</evidence>